<dbReference type="AlphaFoldDB" id="K0SW44"/>
<dbReference type="OrthoDB" id="164026at2759"/>
<dbReference type="PANTHER" id="PTHR47027:SF20">
    <property type="entry name" value="REVERSE TRANSCRIPTASE-LIKE PROTEIN WITH RNA-DIRECTED DNA POLYMERASE DOMAIN"/>
    <property type="match status" value="1"/>
</dbReference>
<dbReference type="eggNOG" id="ENOG502SCWM">
    <property type="taxonomic scope" value="Eukaryota"/>
</dbReference>
<comment type="caution">
    <text evidence="1">The sequence shown here is derived from an EMBL/GenBank/DDBJ whole genome shotgun (WGS) entry which is preliminary data.</text>
</comment>
<keyword evidence="2" id="KW-1185">Reference proteome</keyword>
<dbReference type="PANTHER" id="PTHR47027">
    <property type="entry name" value="REVERSE TRANSCRIPTASE DOMAIN-CONTAINING PROTEIN"/>
    <property type="match status" value="1"/>
</dbReference>
<dbReference type="Proteomes" id="UP000266841">
    <property type="component" value="Unassembled WGS sequence"/>
</dbReference>
<proteinExistence type="predicted"/>
<reference evidence="1 2" key="1">
    <citation type="journal article" date="2012" name="Genome Biol.">
        <title>Genome and low-iron response of an oceanic diatom adapted to chronic iron limitation.</title>
        <authorList>
            <person name="Lommer M."/>
            <person name="Specht M."/>
            <person name="Roy A.S."/>
            <person name="Kraemer L."/>
            <person name="Andreson R."/>
            <person name="Gutowska M.A."/>
            <person name="Wolf J."/>
            <person name="Bergner S.V."/>
            <person name="Schilhabel M.B."/>
            <person name="Klostermeier U.C."/>
            <person name="Beiko R.G."/>
            <person name="Rosenstiel P."/>
            <person name="Hippler M."/>
            <person name="Laroche J."/>
        </authorList>
    </citation>
    <scope>NUCLEOTIDE SEQUENCE [LARGE SCALE GENOMIC DNA]</scope>
    <source>
        <strain evidence="1 2">CCMP1005</strain>
    </source>
</reference>
<organism evidence="1 2">
    <name type="scientific">Thalassiosira oceanica</name>
    <name type="common">Marine diatom</name>
    <dbReference type="NCBI Taxonomy" id="159749"/>
    <lineage>
        <taxon>Eukaryota</taxon>
        <taxon>Sar</taxon>
        <taxon>Stramenopiles</taxon>
        <taxon>Ochrophyta</taxon>
        <taxon>Bacillariophyta</taxon>
        <taxon>Coscinodiscophyceae</taxon>
        <taxon>Thalassiosirophycidae</taxon>
        <taxon>Thalassiosirales</taxon>
        <taxon>Thalassiosiraceae</taxon>
        <taxon>Thalassiosira</taxon>
    </lineage>
</organism>
<evidence type="ECO:0000313" key="2">
    <source>
        <dbReference type="Proteomes" id="UP000266841"/>
    </source>
</evidence>
<sequence length="225" mass="25769">MRQSTPRGAKARPRIVKLSRVAAGAEVRECSSYQQEDDEDDVANREMYPCSGPGLDLAGRTAVQSSDRADVKPPDVNCLVTSKADRHLASAERAKKKAELEKIRYFSLDQTQPIAVKDGFVTFTMHFKYLGSFISYNLRDDFDIDLRIKKADMAMGALKHFFNNEHVDTYTKHLIFKAIPLNLLLWGCETWSLREDHYVKLESFLQRSIRNILNINMTQVKDDHI</sequence>
<gene>
    <name evidence="1" type="ORF">THAOC_09610</name>
</gene>
<protein>
    <submittedName>
        <fullName evidence="1">Uncharacterized protein</fullName>
    </submittedName>
</protein>
<feature type="non-terminal residue" evidence="1">
    <location>
        <position position="225"/>
    </location>
</feature>
<accession>K0SW44</accession>
<name>K0SW44_THAOC</name>
<dbReference type="EMBL" id="AGNL01010396">
    <property type="protein sequence ID" value="EJK69164.1"/>
    <property type="molecule type" value="Genomic_DNA"/>
</dbReference>
<evidence type="ECO:0000313" key="1">
    <source>
        <dbReference type="EMBL" id="EJK69164.1"/>
    </source>
</evidence>